<dbReference type="GO" id="GO:0008234">
    <property type="term" value="F:cysteine-type peptidase activity"/>
    <property type="evidence" value="ECO:0007669"/>
    <property type="project" value="UniProtKB-KW"/>
</dbReference>
<dbReference type="InterPro" id="IPR006626">
    <property type="entry name" value="PbH1"/>
</dbReference>
<dbReference type="InterPro" id="IPR011050">
    <property type="entry name" value="Pectin_lyase_fold/virulence"/>
</dbReference>
<dbReference type="SMART" id="SM00089">
    <property type="entry name" value="PKD"/>
    <property type="match status" value="1"/>
</dbReference>
<dbReference type="Pfam" id="PF18962">
    <property type="entry name" value="Por_Secre_tail"/>
    <property type="match status" value="1"/>
</dbReference>
<dbReference type="InterPro" id="IPR048482">
    <property type="entry name" value="GH141_ins"/>
</dbReference>
<feature type="domain" description="PKD" evidence="4">
    <location>
        <begin position="554"/>
        <end position="624"/>
    </location>
</feature>
<dbReference type="Gene3D" id="2.60.40.10">
    <property type="entry name" value="Immunoglobulins"/>
    <property type="match status" value="1"/>
</dbReference>
<dbReference type="InterPro" id="IPR035986">
    <property type="entry name" value="PKD_dom_sf"/>
</dbReference>
<evidence type="ECO:0000256" key="1">
    <source>
        <dbReference type="ARBA" id="ARBA00006067"/>
    </source>
</evidence>
<gene>
    <name evidence="5" type="ORF">FHX64_000362</name>
</gene>
<keyword evidence="3" id="KW-0788">Thiol protease</keyword>
<dbReference type="RefSeq" id="WP_183412130.1">
    <property type="nucleotide sequence ID" value="NZ_JACHYB010000001.1"/>
</dbReference>
<dbReference type="InterPro" id="IPR022409">
    <property type="entry name" value="PKD/Chitinase_dom"/>
</dbReference>
<dbReference type="InterPro" id="IPR012334">
    <property type="entry name" value="Pectin_lyas_fold"/>
</dbReference>
<dbReference type="InterPro" id="IPR026444">
    <property type="entry name" value="Secre_tail"/>
</dbReference>
<sequence length="867" mass="97106">MMKCYKDIRLYLVGAFFLLSLHFNAQTYLYVSPDGTGTSFTKQQPGSLIDAKQKVKELVINMDNDVIVVLRGGVYKLSTPLQFNQDDSGKNGYTVKWEAYSGETPILSGGEQIMNWTMHENGIWESSVAGPNFRQLYVNGVRAVRSRTPDRGDDTDMGPYFRIKSWDIKNQKIYISKDDAANIPADGITEMVINTHWDQQRVQIARITTMGDSAQISINPNEWSLFTTVWPQREPDQPYYFENSYSFLNKPEEWFYDRNGKILYYMPLQGVNPNQLNIEAPRLDSLLELSGTHDVCFKGITFEYSGYTAPDSIGVIDVQDVPYMPGIITLTDTKNITFEDNVICHTGGQGIIIQGFTSGNRILGNLIYDIAANGIVIRGQGSYGDYIGQNTIFQTGRDYTGSIGILAQLPANLVIENNTIFHSPYGGISLGWSWNNSVTSCINDTVRNNRIYKTMELHDDSGGIYTLGRQDGTAIYGNYINNIFHSPWSERFPTAAIYLDQGSMNLNVYNNVIDSVEQTFNYNSTDPNNVHDNNYSIQIKQSSGPSIAFQKDIPTAVISSTANEGIAPLTVILNGSNSYDTHKDSLTYEWLLPTGDRDTSAQLQYQFNNPGIYRIQLKVTNKIGLFDIAVQTFIIHAQNTGINLALNKPSTESSEYSSYYTSSKGNDGQIGTIWSSSISGKGWWQVDLKKTYNISEIQLVARQNDTITFNRIYFQVWGSNSPNMANAVALGIQSSTPYPKNGIWYAFPTNQGAYRYLRIMKPVVGSWNFAEFRAFGTEAQPTDSLTNTDIKVFPNPANSILIVTSSNIGTDYQLMVYSILGETLTVPYNISNGKCQIQTTSLENGIYLGSLHKSNHNLTFRFIINHL</sequence>
<name>A0A7W5H123_9PORP</name>
<organism evidence="5 6">
    <name type="scientific">Microbacter margulisiae</name>
    <dbReference type="NCBI Taxonomy" id="1350067"/>
    <lineage>
        <taxon>Bacteria</taxon>
        <taxon>Pseudomonadati</taxon>
        <taxon>Bacteroidota</taxon>
        <taxon>Bacteroidia</taxon>
        <taxon>Bacteroidales</taxon>
        <taxon>Porphyromonadaceae</taxon>
        <taxon>Microbacter</taxon>
    </lineage>
</organism>
<evidence type="ECO:0000256" key="3">
    <source>
        <dbReference type="ARBA" id="ARBA00022807"/>
    </source>
</evidence>
<dbReference type="EMBL" id="JACHYB010000001">
    <property type="protein sequence ID" value="MBB3186199.1"/>
    <property type="molecule type" value="Genomic_DNA"/>
</dbReference>
<dbReference type="PANTHER" id="PTHR36453">
    <property type="entry name" value="SECRETED PROTEIN-RELATED"/>
    <property type="match status" value="1"/>
</dbReference>
<comment type="similarity">
    <text evidence="1">Belongs to the peptidase C25 family.</text>
</comment>
<keyword evidence="6" id="KW-1185">Reference proteome</keyword>
<dbReference type="InterPro" id="IPR013783">
    <property type="entry name" value="Ig-like_fold"/>
</dbReference>
<reference evidence="5 6" key="1">
    <citation type="submission" date="2020-08" db="EMBL/GenBank/DDBJ databases">
        <title>Genomic Encyclopedia of Type Strains, Phase IV (KMG-IV): sequencing the most valuable type-strain genomes for metagenomic binning, comparative biology and taxonomic classification.</title>
        <authorList>
            <person name="Goeker M."/>
        </authorList>
    </citation>
    <scope>NUCLEOTIDE SEQUENCE [LARGE SCALE GENOMIC DNA]</scope>
    <source>
        <strain evidence="5 6">DSM 27471</strain>
    </source>
</reference>
<dbReference type="InterPro" id="IPR008979">
    <property type="entry name" value="Galactose-bd-like_sf"/>
</dbReference>
<dbReference type="NCBIfam" id="TIGR04183">
    <property type="entry name" value="Por_Secre_tail"/>
    <property type="match status" value="1"/>
</dbReference>
<dbReference type="InterPro" id="IPR000601">
    <property type="entry name" value="PKD_dom"/>
</dbReference>
<dbReference type="AlphaFoldDB" id="A0A7W5H123"/>
<dbReference type="PANTHER" id="PTHR36453:SF1">
    <property type="entry name" value="RIGHT HANDED BETA HELIX DOMAIN-CONTAINING PROTEIN"/>
    <property type="match status" value="1"/>
</dbReference>
<dbReference type="SUPFAM" id="SSF49299">
    <property type="entry name" value="PKD domain"/>
    <property type="match status" value="1"/>
</dbReference>
<accession>A0A7W5H123</accession>
<comment type="caution">
    <text evidence="5">The sequence shown here is derived from an EMBL/GenBank/DDBJ whole genome shotgun (WGS) entry which is preliminary data.</text>
</comment>
<dbReference type="SUPFAM" id="SSF49785">
    <property type="entry name" value="Galactose-binding domain-like"/>
    <property type="match status" value="1"/>
</dbReference>
<protein>
    <recommendedName>
        <fullName evidence="4">PKD domain-containing protein</fullName>
    </recommendedName>
</protein>
<evidence type="ECO:0000313" key="5">
    <source>
        <dbReference type="EMBL" id="MBB3186199.1"/>
    </source>
</evidence>
<dbReference type="Gene3D" id="2.160.20.10">
    <property type="entry name" value="Single-stranded right-handed beta-helix, Pectin lyase-like"/>
    <property type="match status" value="2"/>
</dbReference>
<dbReference type="PROSITE" id="PS50093">
    <property type="entry name" value="PKD"/>
    <property type="match status" value="1"/>
</dbReference>
<dbReference type="SMART" id="SM00710">
    <property type="entry name" value="PbH1"/>
    <property type="match status" value="7"/>
</dbReference>
<proteinExistence type="inferred from homology"/>
<evidence type="ECO:0000256" key="2">
    <source>
        <dbReference type="ARBA" id="ARBA00022670"/>
    </source>
</evidence>
<dbReference type="Proteomes" id="UP000544222">
    <property type="component" value="Unassembled WGS sequence"/>
</dbReference>
<evidence type="ECO:0000313" key="6">
    <source>
        <dbReference type="Proteomes" id="UP000544222"/>
    </source>
</evidence>
<keyword evidence="3" id="KW-0378">Hydrolase</keyword>
<dbReference type="SUPFAM" id="SSF51126">
    <property type="entry name" value="Pectin lyase-like"/>
    <property type="match status" value="2"/>
</dbReference>
<dbReference type="Gene3D" id="2.60.120.260">
    <property type="entry name" value="Galactose-binding domain-like"/>
    <property type="match status" value="1"/>
</dbReference>
<keyword evidence="2" id="KW-0645">Protease</keyword>
<evidence type="ECO:0000259" key="4">
    <source>
        <dbReference type="PROSITE" id="PS50093"/>
    </source>
</evidence>
<dbReference type="Pfam" id="PF21231">
    <property type="entry name" value="GH141_M"/>
    <property type="match status" value="1"/>
</dbReference>
<dbReference type="Pfam" id="PF18911">
    <property type="entry name" value="PKD_4"/>
    <property type="match status" value="1"/>
</dbReference>
<dbReference type="GO" id="GO:0006508">
    <property type="term" value="P:proteolysis"/>
    <property type="evidence" value="ECO:0007669"/>
    <property type="project" value="UniProtKB-KW"/>
</dbReference>
<dbReference type="Pfam" id="PF22633">
    <property type="entry name" value="F5_F8_type_C_2"/>
    <property type="match status" value="1"/>
</dbReference>